<accession>A0A640TD93</accession>
<dbReference type="EMBL" id="CP114203">
    <property type="protein sequence ID" value="WAU03500.1"/>
    <property type="molecule type" value="Genomic_DNA"/>
</dbReference>
<dbReference type="Pfam" id="PF02371">
    <property type="entry name" value="Transposase_20"/>
    <property type="match status" value="1"/>
</dbReference>
<keyword evidence="5" id="KW-1185">Reference proteome</keyword>
<dbReference type="InterPro" id="IPR003346">
    <property type="entry name" value="Transposase_20"/>
</dbReference>
<dbReference type="Proteomes" id="UP001210169">
    <property type="component" value="Chromosome"/>
</dbReference>
<sequence length="59" mass="6317">MEGRPARLVERCAPQLLTVVGIGLDTAVTLLITMGDIPERLHSEASFAALRGVSPVERC</sequence>
<feature type="domain" description="Transposase IS116/IS110/IS902 C-terminal" evidence="1">
    <location>
        <begin position="15"/>
        <end position="58"/>
    </location>
</feature>
<dbReference type="GO" id="GO:0004803">
    <property type="term" value="F:transposase activity"/>
    <property type="evidence" value="ECO:0007669"/>
    <property type="project" value="InterPro"/>
</dbReference>
<dbReference type="GO" id="GO:0003677">
    <property type="term" value="F:DNA binding"/>
    <property type="evidence" value="ECO:0007669"/>
    <property type="project" value="InterPro"/>
</dbReference>
<name>A0A640TD93_STRNI</name>
<evidence type="ECO:0000313" key="5">
    <source>
        <dbReference type="Proteomes" id="UP001210169"/>
    </source>
</evidence>
<evidence type="ECO:0000313" key="4">
    <source>
        <dbReference type="Proteomes" id="UP000429552"/>
    </source>
</evidence>
<organism evidence="2 4">
    <name type="scientific">Streptomyces nigrescens</name>
    <dbReference type="NCBI Taxonomy" id="1920"/>
    <lineage>
        <taxon>Bacteria</taxon>
        <taxon>Bacillati</taxon>
        <taxon>Actinomycetota</taxon>
        <taxon>Actinomycetes</taxon>
        <taxon>Kitasatosporales</taxon>
        <taxon>Streptomycetaceae</taxon>
        <taxon>Streptomyces</taxon>
    </lineage>
</organism>
<reference evidence="3 5" key="2">
    <citation type="submission" date="2022-12" db="EMBL/GenBank/DDBJ databases">
        <authorList>
            <person name="Ruckert C."/>
            <person name="Busche T."/>
            <person name="Kalinowski J."/>
            <person name="Wittmann C."/>
        </authorList>
    </citation>
    <scope>NUCLEOTIDE SEQUENCE [LARGE SCALE GENOMIC DNA]</scope>
    <source>
        <strain evidence="3 5">DSM 40276</strain>
    </source>
</reference>
<dbReference type="RefSeq" id="WP_229838431.1">
    <property type="nucleotide sequence ID" value="NZ_BLIP01000001.1"/>
</dbReference>
<dbReference type="AlphaFoldDB" id="A0A640TD93"/>
<dbReference type="GeneID" id="301330838"/>
<gene>
    <name evidence="2" type="ORF">Sliba_16330</name>
    <name evidence="3" type="ORF">STRNI_001645</name>
</gene>
<evidence type="ECO:0000313" key="2">
    <source>
        <dbReference type="EMBL" id="GFE21180.1"/>
    </source>
</evidence>
<dbReference type="GO" id="GO:0006313">
    <property type="term" value="P:DNA transposition"/>
    <property type="evidence" value="ECO:0007669"/>
    <property type="project" value="InterPro"/>
</dbReference>
<reference evidence="2 4" key="1">
    <citation type="submission" date="2019-12" db="EMBL/GenBank/DDBJ databases">
        <title>Whole genome shotgun sequence of Streptomyces libani subsp. libani NBRC 13452.</title>
        <authorList>
            <person name="Ichikawa N."/>
            <person name="Kimura A."/>
            <person name="Kitahashi Y."/>
            <person name="Komaki H."/>
            <person name="Tamura T."/>
        </authorList>
    </citation>
    <scope>NUCLEOTIDE SEQUENCE [LARGE SCALE GENOMIC DNA]</scope>
    <source>
        <strain evidence="2 4">NBRC 13452</strain>
    </source>
</reference>
<proteinExistence type="predicted"/>
<evidence type="ECO:0000259" key="1">
    <source>
        <dbReference type="Pfam" id="PF02371"/>
    </source>
</evidence>
<protein>
    <submittedName>
        <fullName evidence="3">IS110 family transposase</fullName>
    </submittedName>
</protein>
<evidence type="ECO:0000313" key="3">
    <source>
        <dbReference type="EMBL" id="WAU03500.1"/>
    </source>
</evidence>
<dbReference type="Proteomes" id="UP000429552">
    <property type="component" value="Unassembled WGS sequence"/>
</dbReference>
<dbReference type="EMBL" id="BLIP01000001">
    <property type="protein sequence ID" value="GFE21180.1"/>
    <property type="molecule type" value="Genomic_DNA"/>
</dbReference>